<name>A0AAE1BMB3_PETCI</name>
<sequence>CLVCGNNIKGAIKDVV</sequence>
<comment type="caution">
    <text evidence="1">The sequence shown here is derived from an EMBL/GenBank/DDBJ whole genome shotgun (WGS) entry which is preliminary data.</text>
</comment>
<keyword evidence="2" id="KW-1185">Reference proteome</keyword>
<organism evidence="1 2">
    <name type="scientific">Petrolisthes cinctipes</name>
    <name type="common">Flat porcelain crab</name>
    <dbReference type="NCBI Taxonomy" id="88211"/>
    <lineage>
        <taxon>Eukaryota</taxon>
        <taxon>Metazoa</taxon>
        <taxon>Ecdysozoa</taxon>
        <taxon>Arthropoda</taxon>
        <taxon>Crustacea</taxon>
        <taxon>Multicrustacea</taxon>
        <taxon>Malacostraca</taxon>
        <taxon>Eumalacostraca</taxon>
        <taxon>Eucarida</taxon>
        <taxon>Decapoda</taxon>
        <taxon>Pleocyemata</taxon>
        <taxon>Anomura</taxon>
        <taxon>Galatheoidea</taxon>
        <taxon>Porcellanidae</taxon>
        <taxon>Petrolisthes</taxon>
    </lineage>
</organism>
<dbReference type="AlphaFoldDB" id="A0AAE1BMB3"/>
<feature type="non-terminal residue" evidence="1">
    <location>
        <position position="16"/>
    </location>
</feature>
<accession>A0AAE1BMB3</accession>
<gene>
    <name evidence="1" type="ORF">Pcinc_040227</name>
</gene>
<dbReference type="EMBL" id="JAWQEG010007043">
    <property type="protein sequence ID" value="KAK3853220.1"/>
    <property type="molecule type" value="Genomic_DNA"/>
</dbReference>
<protein>
    <submittedName>
        <fullName evidence="1">Uncharacterized protein</fullName>
    </submittedName>
</protein>
<evidence type="ECO:0000313" key="2">
    <source>
        <dbReference type="Proteomes" id="UP001286313"/>
    </source>
</evidence>
<evidence type="ECO:0000313" key="1">
    <source>
        <dbReference type="EMBL" id="KAK3853220.1"/>
    </source>
</evidence>
<dbReference type="Proteomes" id="UP001286313">
    <property type="component" value="Unassembled WGS sequence"/>
</dbReference>
<proteinExistence type="predicted"/>
<reference evidence="1" key="1">
    <citation type="submission" date="2023-10" db="EMBL/GenBank/DDBJ databases">
        <title>Genome assemblies of two species of porcelain crab, Petrolisthes cinctipes and Petrolisthes manimaculis (Anomura: Porcellanidae).</title>
        <authorList>
            <person name="Angst P."/>
        </authorList>
    </citation>
    <scope>NUCLEOTIDE SEQUENCE</scope>
    <source>
        <strain evidence="1">PB745_01</strain>
        <tissue evidence="1">Gill</tissue>
    </source>
</reference>